<gene>
    <name evidence="1" type="ORF">DFQ03_2737</name>
</gene>
<dbReference type="RefSeq" id="WP_133673670.1">
    <property type="nucleotide sequence ID" value="NZ_SNZW01000016.1"/>
</dbReference>
<comment type="caution">
    <text evidence="1">The sequence shown here is derived from an EMBL/GenBank/DDBJ whole genome shotgun (WGS) entry which is preliminary data.</text>
</comment>
<dbReference type="Proteomes" id="UP000295274">
    <property type="component" value="Unassembled WGS sequence"/>
</dbReference>
<evidence type="ECO:0000313" key="2">
    <source>
        <dbReference type="Proteomes" id="UP000295274"/>
    </source>
</evidence>
<reference evidence="1 2" key="1">
    <citation type="submission" date="2019-03" db="EMBL/GenBank/DDBJ databases">
        <title>Genomic Encyclopedia of Type Strains, Phase III (KMG-III): the genomes of soil and plant-associated and newly described type strains.</title>
        <authorList>
            <person name="Whitman W."/>
        </authorList>
    </citation>
    <scope>NUCLEOTIDE SEQUENCE [LARGE SCALE GENOMIC DNA]</scope>
    <source>
        <strain evidence="1 2">CECT 8455</strain>
    </source>
</reference>
<sequence>MSSFIKNIVLFCIVGLFFGEVICRLAYVTSDIPSRIIDSNSIQKYNPNQKGHWTGGTHTWIINEDGWPGHLPKSKENLITIIGDSYIENFMNPDSCHQSNFLDKFSPSFNYYEASRSGISFIGAMEIAASLDSLNPIHQLIYVHDADFTESSSIIHKMGDITQFNSKTNSIIPGKLNSPLVKKFLYNWKFIYYLYINYSFTKKENTTTKPEVQVSDKPKLTEEQITELTKLLTYSKNNYDHKNITLVFRPNADPKIITILKDLNFNMLLLKDNKQKEWSFKHDPHWTCIGHEEAAKQISNYILNSK</sequence>
<name>A0A4R7D1M9_9FLAO</name>
<accession>A0A4R7D1M9</accession>
<dbReference type="EMBL" id="SNZW01000016">
    <property type="protein sequence ID" value="TDS13445.1"/>
    <property type="molecule type" value="Genomic_DNA"/>
</dbReference>
<proteinExistence type="predicted"/>
<keyword evidence="2" id="KW-1185">Reference proteome</keyword>
<dbReference type="OrthoDB" id="1420375at2"/>
<protein>
    <submittedName>
        <fullName evidence="1">Uncharacterized protein</fullName>
    </submittedName>
</protein>
<evidence type="ECO:0000313" key="1">
    <source>
        <dbReference type="EMBL" id="TDS13445.1"/>
    </source>
</evidence>
<dbReference type="AlphaFoldDB" id="A0A4R7D1M9"/>
<organism evidence="1 2">
    <name type="scientific">Maribacter caenipelagi</name>
    <dbReference type="NCBI Taxonomy" id="1447781"/>
    <lineage>
        <taxon>Bacteria</taxon>
        <taxon>Pseudomonadati</taxon>
        <taxon>Bacteroidota</taxon>
        <taxon>Flavobacteriia</taxon>
        <taxon>Flavobacteriales</taxon>
        <taxon>Flavobacteriaceae</taxon>
        <taxon>Maribacter</taxon>
    </lineage>
</organism>